<proteinExistence type="predicted"/>
<accession>A0A365H3L9</accession>
<comment type="caution">
    <text evidence="2">The sequence shown here is derived from an EMBL/GenBank/DDBJ whole genome shotgun (WGS) entry which is preliminary data.</text>
</comment>
<protein>
    <submittedName>
        <fullName evidence="2">Uncharacterized protein</fullName>
    </submittedName>
</protein>
<organism evidence="2 3">
    <name type="scientific">Actinomadura craniellae</name>
    <dbReference type="NCBI Taxonomy" id="2231787"/>
    <lineage>
        <taxon>Bacteria</taxon>
        <taxon>Bacillati</taxon>
        <taxon>Actinomycetota</taxon>
        <taxon>Actinomycetes</taxon>
        <taxon>Streptosporangiales</taxon>
        <taxon>Thermomonosporaceae</taxon>
        <taxon>Actinomadura</taxon>
    </lineage>
</organism>
<keyword evidence="3" id="KW-1185">Reference proteome</keyword>
<sequence length="411" mass="44006">MIMLVAAMIAVLVPSGIGARIGGGIGSAICQVTSDENCEPAGQTPATPTPAPSPPRQEGAPPQDRPAPTENEDEDDGECRGNIFQKGLCHTGGFFSDVGDAVWDDVIEPTGMTFKGIGLGLWDTVTGAWDGVTFVGCLVHLCSHDAFKENWGGLKTLVTTNPAETLPVLWDEMTKQCREWSNEQVARCATGIIGSILGAKGLNKLSKLGKLPGSRGTPADTPPRRPIVDPEHLRRIADRIGQPVQVFVPRRGYELPYTSPPTVRVFGAPGPLDFGTLDPNSRYLWLVDTDGNLRLAPEESPEYAALYPKRPGNQLKHADLAAGAIPPGHVVPYGMRPPGRAAGELVAERGPDGRPTGRWVMDLNSSYAYSSTRMDGRALQPDSLYAVGDLLKATGTDTSKLVLEPRYGPRR</sequence>
<reference evidence="2 3" key="1">
    <citation type="submission" date="2018-06" db="EMBL/GenBank/DDBJ databases">
        <title>Actinomadura craniellae sp. nov. isolated from marine sponge Craniella sp.</title>
        <authorList>
            <person name="Li L."/>
            <person name="Xu Q.H."/>
            <person name="Lin H.W."/>
            <person name="Lu Y.H."/>
        </authorList>
    </citation>
    <scope>NUCLEOTIDE SEQUENCE [LARGE SCALE GENOMIC DNA]</scope>
    <source>
        <strain evidence="2 3">LHW63021</strain>
    </source>
</reference>
<gene>
    <name evidence="2" type="ORF">DPM19_18105</name>
</gene>
<dbReference type="OrthoDB" id="4571262at2"/>
<dbReference type="AlphaFoldDB" id="A0A365H3L9"/>
<name>A0A365H3L9_9ACTN</name>
<dbReference type="RefSeq" id="WP_111869133.1">
    <property type="nucleotide sequence ID" value="NZ_QLYX01000008.1"/>
</dbReference>
<evidence type="ECO:0000313" key="2">
    <source>
        <dbReference type="EMBL" id="RAY13592.1"/>
    </source>
</evidence>
<dbReference type="EMBL" id="QLYX01000008">
    <property type="protein sequence ID" value="RAY13592.1"/>
    <property type="molecule type" value="Genomic_DNA"/>
</dbReference>
<feature type="region of interest" description="Disordered" evidence="1">
    <location>
        <begin position="36"/>
        <end position="80"/>
    </location>
</feature>
<evidence type="ECO:0000313" key="3">
    <source>
        <dbReference type="Proteomes" id="UP000251891"/>
    </source>
</evidence>
<evidence type="ECO:0000256" key="1">
    <source>
        <dbReference type="SAM" id="MobiDB-lite"/>
    </source>
</evidence>
<dbReference type="Proteomes" id="UP000251891">
    <property type="component" value="Unassembled WGS sequence"/>
</dbReference>